<dbReference type="InterPro" id="IPR035093">
    <property type="entry name" value="RelE/ParE_toxin_dom_sf"/>
</dbReference>
<keyword evidence="1" id="KW-1277">Toxin-antitoxin system</keyword>
<evidence type="ECO:0000256" key="1">
    <source>
        <dbReference type="ARBA" id="ARBA00022649"/>
    </source>
</evidence>
<dbReference type="AlphaFoldDB" id="A0A1M7L3I1"/>
<organism evidence="2 3">
    <name type="scientific">Flavobacterium saccharophilum</name>
    <dbReference type="NCBI Taxonomy" id="29534"/>
    <lineage>
        <taxon>Bacteria</taxon>
        <taxon>Pseudomonadati</taxon>
        <taxon>Bacteroidota</taxon>
        <taxon>Flavobacteriia</taxon>
        <taxon>Flavobacteriales</taxon>
        <taxon>Flavobacteriaceae</taxon>
        <taxon>Flavobacterium</taxon>
    </lineage>
</organism>
<proteinExistence type="predicted"/>
<dbReference type="Gene3D" id="3.30.2310.20">
    <property type="entry name" value="RelE-like"/>
    <property type="match status" value="1"/>
</dbReference>
<name>A0A1M7L3I1_9FLAO</name>
<dbReference type="Proteomes" id="UP000184121">
    <property type="component" value="Unassembled WGS sequence"/>
</dbReference>
<sequence length="101" mass="12279">MAFKIIWTNTAVLQRRKILNYWKKRNKSATYSKKLIVEIMERVHFLSLNPEIYIKTSFPDIRTSTLGHYNIFYRITNNELIVLAFWDNRRNPKILYKILNK</sequence>
<dbReference type="OrthoDB" id="1098070at2"/>
<dbReference type="EMBL" id="FRBY01000006">
    <property type="protein sequence ID" value="SHM72633.1"/>
    <property type="molecule type" value="Genomic_DNA"/>
</dbReference>
<dbReference type="RefSeq" id="WP_072975101.1">
    <property type="nucleotide sequence ID" value="NZ_FRBY01000006.1"/>
</dbReference>
<gene>
    <name evidence="2" type="ORF">SAMN05444366_3924</name>
</gene>
<reference evidence="3" key="1">
    <citation type="submission" date="2016-11" db="EMBL/GenBank/DDBJ databases">
        <authorList>
            <person name="Varghese N."/>
            <person name="Submissions S."/>
        </authorList>
    </citation>
    <scope>NUCLEOTIDE SEQUENCE [LARGE SCALE GENOMIC DNA]</scope>
    <source>
        <strain evidence="3">DSM 1811</strain>
    </source>
</reference>
<dbReference type="Pfam" id="PF05016">
    <property type="entry name" value="ParE_toxin"/>
    <property type="match status" value="1"/>
</dbReference>
<dbReference type="InterPro" id="IPR007712">
    <property type="entry name" value="RelE/ParE_toxin"/>
</dbReference>
<evidence type="ECO:0000313" key="2">
    <source>
        <dbReference type="EMBL" id="SHM72633.1"/>
    </source>
</evidence>
<dbReference type="STRING" id="29534.SAMN05444366_3924"/>
<evidence type="ECO:0000313" key="3">
    <source>
        <dbReference type="Proteomes" id="UP000184121"/>
    </source>
</evidence>
<keyword evidence="3" id="KW-1185">Reference proteome</keyword>
<accession>A0A1M7L3I1</accession>
<protein>
    <submittedName>
        <fullName evidence="2">Plasmid stabilization system protein ParE</fullName>
    </submittedName>
</protein>